<organism evidence="2">
    <name type="scientific">Triticum urartu</name>
    <name type="common">Red wild einkorn</name>
    <name type="synonym">Crithodium urartu</name>
    <dbReference type="NCBI Taxonomy" id="4572"/>
    <lineage>
        <taxon>Eukaryota</taxon>
        <taxon>Viridiplantae</taxon>
        <taxon>Streptophyta</taxon>
        <taxon>Embryophyta</taxon>
        <taxon>Tracheophyta</taxon>
        <taxon>Spermatophyta</taxon>
        <taxon>Magnoliopsida</taxon>
        <taxon>Liliopsida</taxon>
        <taxon>Poales</taxon>
        <taxon>Poaceae</taxon>
        <taxon>BOP clade</taxon>
        <taxon>Pooideae</taxon>
        <taxon>Triticodae</taxon>
        <taxon>Triticeae</taxon>
        <taxon>Triticinae</taxon>
        <taxon>Triticum</taxon>
    </lineage>
</organism>
<name>M7ZFM2_TRIUA</name>
<sequence length="160" mass="16095">METMKRSRGPEPDCPSAAATPGELQGGGDNLTAGAAVDGAAQRIEVAASGEGGSTADLGSRLAMGVRGDEAAAGDGEPGWGGSGSRASQPTREAQRCAGSSGRDPAPPHRSRLRSEQGSPGQREPVLATKMAGSGSGCQDMQVSIHAHVAGSQHAKRMHR</sequence>
<gene>
    <name evidence="2" type="ORF">TRIUR3_28025</name>
</gene>
<protein>
    <submittedName>
        <fullName evidence="2">Uncharacterized protein</fullName>
    </submittedName>
</protein>
<reference evidence="2" key="1">
    <citation type="journal article" date="2013" name="Nature">
        <title>Draft genome of the wheat A-genome progenitor Triticum urartu.</title>
        <authorList>
            <person name="Ling H.Q."/>
            <person name="Zhao S."/>
            <person name="Liu D."/>
            <person name="Wang J."/>
            <person name="Sun H."/>
            <person name="Zhang C."/>
            <person name="Fan H."/>
            <person name="Li D."/>
            <person name="Dong L."/>
            <person name="Tao Y."/>
            <person name="Gao C."/>
            <person name="Wu H."/>
            <person name="Li Y."/>
            <person name="Cui Y."/>
            <person name="Guo X."/>
            <person name="Zheng S."/>
            <person name="Wang B."/>
            <person name="Yu K."/>
            <person name="Liang Q."/>
            <person name="Yang W."/>
            <person name="Lou X."/>
            <person name="Chen J."/>
            <person name="Feng M."/>
            <person name="Jian J."/>
            <person name="Zhang X."/>
            <person name="Luo G."/>
            <person name="Jiang Y."/>
            <person name="Liu J."/>
            <person name="Wang Z."/>
            <person name="Sha Y."/>
            <person name="Zhang B."/>
            <person name="Wu H."/>
            <person name="Tang D."/>
            <person name="Shen Q."/>
            <person name="Xue P."/>
            <person name="Zou S."/>
            <person name="Wang X."/>
            <person name="Liu X."/>
            <person name="Wang F."/>
            <person name="Yang Y."/>
            <person name="An X."/>
            <person name="Dong Z."/>
            <person name="Zhang K."/>
            <person name="Zhang X."/>
            <person name="Luo M.C."/>
            <person name="Dvorak J."/>
            <person name="Tong Y."/>
            <person name="Wang J."/>
            <person name="Yang H."/>
            <person name="Li Z."/>
            <person name="Wang D."/>
            <person name="Zhang A."/>
            <person name="Wang J."/>
        </authorList>
    </citation>
    <scope>NUCLEOTIDE SEQUENCE</scope>
</reference>
<dbReference type="AlphaFoldDB" id="M7ZFM2"/>
<evidence type="ECO:0000313" key="2">
    <source>
        <dbReference type="EMBL" id="EMS46894.1"/>
    </source>
</evidence>
<feature type="region of interest" description="Disordered" evidence="1">
    <location>
        <begin position="47"/>
        <end position="125"/>
    </location>
</feature>
<feature type="region of interest" description="Disordered" evidence="1">
    <location>
        <begin position="1"/>
        <end position="34"/>
    </location>
</feature>
<proteinExistence type="predicted"/>
<dbReference type="EMBL" id="KD268417">
    <property type="protein sequence ID" value="EMS46894.1"/>
    <property type="molecule type" value="Genomic_DNA"/>
</dbReference>
<accession>M7ZFM2</accession>
<evidence type="ECO:0000256" key="1">
    <source>
        <dbReference type="SAM" id="MobiDB-lite"/>
    </source>
</evidence>
<feature type="compositionally biased region" description="Basic and acidic residues" evidence="1">
    <location>
        <begin position="1"/>
        <end position="11"/>
    </location>
</feature>
<dbReference type="OMA" id="HAKRMHR"/>